<keyword evidence="2" id="KW-1185">Reference proteome</keyword>
<comment type="caution">
    <text evidence="1">The sequence shown here is derived from an EMBL/GenBank/DDBJ whole genome shotgun (WGS) entry which is preliminary data.</text>
</comment>
<evidence type="ECO:0000313" key="2">
    <source>
        <dbReference type="Proteomes" id="UP000596742"/>
    </source>
</evidence>
<sequence length="73" mass="8729">MASELYIQLSFKHQKEKPEKWMSMWIDPMLKVLALDNKQQINNVIEVSIVEQAANNKQILEQVRHYEWNNSKT</sequence>
<proteinExistence type="predicted"/>
<dbReference type="EMBL" id="UYJE01008283">
    <property type="protein sequence ID" value="VDI62683.1"/>
    <property type="molecule type" value="Genomic_DNA"/>
</dbReference>
<organism evidence="1 2">
    <name type="scientific">Mytilus galloprovincialis</name>
    <name type="common">Mediterranean mussel</name>
    <dbReference type="NCBI Taxonomy" id="29158"/>
    <lineage>
        <taxon>Eukaryota</taxon>
        <taxon>Metazoa</taxon>
        <taxon>Spiralia</taxon>
        <taxon>Lophotrochozoa</taxon>
        <taxon>Mollusca</taxon>
        <taxon>Bivalvia</taxon>
        <taxon>Autobranchia</taxon>
        <taxon>Pteriomorphia</taxon>
        <taxon>Mytilida</taxon>
        <taxon>Mytiloidea</taxon>
        <taxon>Mytilidae</taxon>
        <taxon>Mytilinae</taxon>
        <taxon>Mytilus</taxon>
    </lineage>
</organism>
<accession>A0A8B6GEF0</accession>
<evidence type="ECO:0000313" key="1">
    <source>
        <dbReference type="EMBL" id="VDI62683.1"/>
    </source>
</evidence>
<name>A0A8B6GEF0_MYTGA</name>
<dbReference type="Proteomes" id="UP000596742">
    <property type="component" value="Unassembled WGS sequence"/>
</dbReference>
<dbReference type="OrthoDB" id="73997at2759"/>
<reference evidence="1" key="1">
    <citation type="submission" date="2018-11" db="EMBL/GenBank/DDBJ databases">
        <authorList>
            <person name="Alioto T."/>
            <person name="Alioto T."/>
        </authorList>
    </citation>
    <scope>NUCLEOTIDE SEQUENCE</scope>
</reference>
<dbReference type="AlphaFoldDB" id="A0A8B6GEF0"/>
<protein>
    <submittedName>
        <fullName evidence="1">Uncharacterized protein</fullName>
    </submittedName>
</protein>
<gene>
    <name evidence="1" type="ORF">MGAL_10B045360</name>
</gene>